<dbReference type="Pfam" id="PF11578">
    <property type="entry name" value="DUF3237"/>
    <property type="match status" value="1"/>
</dbReference>
<evidence type="ECO:0000256" key="1">
    <source>
        <dbReference type="HAMAP-Rule" id="MF_00775"/>
    </source>
</evidence>
<dbReference type="AlphaFoldDB" id="A0AA97F6F8"/>
<dbReference type="KEGG" id="acoa:RB602_00690"/>
<evidence type="ECO:0000313" key="2">
    <source>
        <dbReference type="EMBL" id="WOE75269.1"/>
    </source>
</evidence>
<dbReference type="PANTHER" id="PTHR37315">
    <property type="entry name" value="UPF0311 PROTEIN BLR7842"/>
    <property type="match status" value="1"/>
</dbReference>
<accession>A0AA97F6F8</accession>
<dbReference type="PANTHER" id="PTHR37315:SF1">
    <property type="entry name" value="UPF0311 PROTEIN BLR7842"/>
    <property type="match status" value="1"/>
</dbReference>
<name>A0AA97F6F8_9SPHN</name>
<evidence type="ECO:0000313" key="3">
    <source>
        <dbReference type="Proteomes" id="UP001302429"/>
    </source>
</evidence>
<dbReference type="EMBL" id="CP136594">
    <property type="protein sequence ID" value="WOE75269.1"/>
    <property type="molecule type" value="Genomic_DNA"/>
</dbReference>
<dbReference type="InterPro" id="IPR020915">
    <property type="entry name" value="UPF0311"/>
</dbReference>
<dbReference type="Proteomes" id="UP001302429">
    <property type="component" value="Chromosome"/>
</dbReference>
<comment type="similarity">
    <text evidence="1">Belongs to the UPF0311 family.</text>
</comment>
<protein>
    <recommendedName>
        <fullName evidence="1">UPF0311 protein RB602_00690</fullName>
    </recommendedName>
</protein>
<proteinExistence type="inferred from homology"/>
<dbReference type="RefSeq" id="WP_317082030.1">
    <property type="nucleotide sequence ID" value="NZ_CP136594.1"/>
</dbReference>
<keyword evidence="3" id="KW-1185">Reference proteome</keyword>
<dbReference type="Gene3D" id="2.40.160.20">
    <property type="match status" value="1"/>
</dbReference>
<dbReference type="HAMAP" id="MF_00775">
    <property type="entry name" value="UPF0311"/>
    <property type="match status" value="1"/>
</dbReference>
<organism evidence="2 3">
    <name type="scientific">Alterisphingorhabdus coralli</name>
    <dbReference type="NCBI Taxonomy" id="3071408"/>
    <lineage>
        <taxon>Bacteria</taxon>
        <taxon>Pseudomonadati</taxon>
        <taxon>Pseudomonadota</taxon>
        <taxon>Alphaproteobacteria</taxon>
        <taxon>Sphingomonadales</taxon>
        <taxon>Sphingomonadaceae</taxon>
        <taxon>Alterisphingorhabdus (ex Yan et al. 2024)</taxon>
    </lineage>
</organism>
<reference evidence="2 3" key="1">
    <citation type="submission" date="2023-10" db="EMBL/GenBank/DDBJ databases">
        <title>Complete genome sequence of a Sphingomonadaceae bacterium.</title>
        <authorList>
            <person name="Yan C."/>
        </authorList>
    </citation>
    <scope>NUCLEOTIDE SEQUENCE [LARGE SCALE GENOMIC DNA]</scope>
    <source>
        <strain evidence="2 3">SCSIO 66989</strain>
    </source>
</reference>
<sequence length="163" mass="18193">MPHETDQEIETEFLFEARVTLDPVPIEVGATPDGHRAIYVVTGGTFDGPKLRGRVLPAAGADWVRQRPDGAFHLDVRFCLETHDGAVLYLHWNGRFHAAPEDLEYATDQSKADDPAGAHRYYFRTAPQFETGDERYAWLNNIIAVSTSRTGDGGVIHRVFAVK</sequence>
<gene>
    <name evidence="2" type="ORF">RB602_00690</name>
</gene>